<proteinExistence type="predicted"/>
<accession>A0ABU6VFI1</accession>
<keyword evidence="2" id="KW-1185">Reference proteome</keyword>
<dbReference type="EMBL" id="JASCZI010151219">
    <property type="protein sequence ID" value="MED6171056.1"/>
    <property type="molecule type" value="Genomic_DNA"/>
</dbReference>
<comment type="caution">
    <text evidence="1">The sequence shown here is derived from an EMBL/GenBank/DDBJ whole genome shotgun (WGS) entry which is preliminary data.</text>
</comment>
<gene>
    <name evidence="1" type="ORF">PIB30_037061</name>
</gene>
<sequence>MGGHPTNVIFPRRRRIKAKCSCGIHLLKLIPLAVRIATSAEGGARVPQTPCLGNTIKRELKCPPHERDTEVKGTLSLVAEIVINGNGGESRRNKPRVIPALRKIPEQYNASTFNKTPSNSTHNNQV</sequence>
<reference evidence="1 2" key="1">
    <citation type="journal article" date="2023" name="Plants (Basel)">
        <title>Bridging the Gap: Combining Genomics and Transcriptomics Approaches to Understand Stylosanthes scabra, an Orphan Legume from the Brazilian Caatinga.</title>
        <authorList>
            <person name="Ferreira-Neto J.R.C."/>
            <person name="da Silva M.D."/>
            <person name="Binneck E."/>
            <person name="de Melo N.F."/>
            <person name="da Silva R.H."/>
            <person name="de Melo A.L.T.M."/>
            <person name="Pandolfi V."/>
            <person name="Bustamante F.O."/>
            <person name="Brasileiro-Vidal A.C."/>
            <person name="Benko-Iseppon A.M."/>
        </authorList>
    </citation>
    <scope>NUCLEOTIDE SEQUENCE [LARGE SCALE GENOMIC DNA]</scope>
    <source>
        <tissue evidence="1">Leaves</tissue>
    </source>
</reference>
<evidence type="ECO:0000313" key="2">
    <source>
        <dbReference type="Proteomes" id="UP001341840"/>
    </source>
</evidence>
<name>A0ABU6VFI1_9FABA</name>
<evidence type="ECO:0000313" key="1">
    <source>
        <dbReference type="EMBL" id="MED6171056.1"/>
    </source>
</evidence>
<protein>
    <submittedName>
        <fullName evidence="1">Uncharacterized protein</fullName>
    </submittedName>
</protein>
<dbReference type="Proteomes" id="UP001341840">
    <property type="component" value="Unassembled WGS sequence"/>
</dbReference>
<organism evidence="1 2">
    <name type="scientific">Stylosanthes scabra</name>
    <dbReference type="NCBI Taxonomy" id="79078"/>
    <lineage>
        <taxon>Eukaryota</taxon>
        <taxon>Viridiplantae</taxon>
        <taxon>Streptophyta</taxon>
        <taxon>Embryophyta</taxon>
        <taxon>Tracheophyta</taxon>
        <taxon>Spermatophyta</taxon>
        <taxon>Magnoliopsida</taxon>
        <taxon>eudicotyledons</taxon>
        <taxon>Gunneridae</taxon>
        <taxon>Pentapetalae</taxon>
        <taxon>rosids</taxon>
        <taxon>fabids</taxon>
        <taxon>Fabales</taxon>
        <taxon>Fabaceae</taxon>
        <taxon>Papilionoideae</taxon>
        <taxon>50 kb inversion clade</taxon>
        <taxon>dalbergioids sensu lato</taxon>
        <taxon>Dalbergieae</taxon>
        <taxon>Pterocarpus clade</taxon>
        <taxon>Stylosanthes</taxon>
    </lineage>
</organism>